<evidence type="ECO:0000313" key="2">
    <source>
        <dbReference type="EMBL" id="MDT0595110.1"/>
    </source>
</evidence>
<dbReference type="RefSeq" id="WP_311368627.1">
    <property type="nucleotide sequence ID" value="NZ_JAVRHX010000002.1"/>
</dbReference>
<dbReference type="Pfam" id="PF19576">
    <property type="entry name" value="Acyltransf_2"/>
    <property type="match status" value="1"/>
</dbReference>
<comment type="caution">
    <text evidence="2">The sequence shown here is derived from an EMBL/GenBank/DDBJ whole genome shotgun (WGS) entry which is preliminary data.</text>
</comment>
<dbReference type="InterPro" id="IPR045746">
    <property type="entry name" value="ACT14924-like_Acyltransf_dom"/>
</dbReference>
<dbReference type="SMART" id="SM00563">
    <property type="entry name" value="PlsC"/>
    <property type="match status" value="1"/>
</dbReference>
<sequence>MIDKSQRVAAPYVRKTPRLSYVEPNDSWLRQKLIGAIEVMLGRRKIEAIYNDLKEPPFEASDFFHNALQSANIQTNVTNESLKAIPKKGPLLFIANHPFGIIDGLILCDLALKTRGNFQILLHSLLCQDEDLLPHFLPVDFNQSKQAAKVNILTKRSASKALEQDIPILIFPSGMVSTANRFGFGEVKDAPWSTFAAKLIRESKATVVPVFFHGRNSRKFHLASHIAEPLRMALMVNEALNKFNSVIDLTVGTPIPWSDISDIQDRKALTDYMYEQVQKTGLNAVR</sequence>
<dbReference type="SUPFAM" id="SSF69593">
    <property type="entry name" value="Glycerol-3-phosphate (1)-acyltransferase"/>
    <property type="match status" value="1"/>
</dbReference>
<keyword evidence="2" id="KW-0012">Acyltransferase</keyword>
<keyword evidence="2" id="KW-0808">Transferase</keyword>
<dbReference type="GO" id="GO:0016746">
    <property type="term" value="F:acyltransferase activity"/>
    <property type="evidence" value="ECO:0007669"/>
    <property type="project" value="UniProtKB-KW"/>
</dbReference>
<reference evidence="2 3" key="1">
    <citation type="submission" date="2023-09" db="EMBL/GenBank/DDBJ databases">
        <authorList>
            <person name="Rey-Velasco X."/>
        </authorList>
    </citation>
    <scope>NUCLEOTIDE SEQUENCE [LARGE SCALE GENOMIC DNA]</scope>
    <source>
        <strain evidence="2 3">P117</strain>
    </source>
</reference>
<dbReference type="Proteomes" id="UP001253545">
    <property type="component" value="Unassembled WGS sequence"/>
</dbReference>
<evidence type="ECO:0000259" key="1">
    <source>
        <dbReference type="SMART" id="SM00563"/>
    </source>
</evidence>
<organism evidence="2 3">
    <name type="scientific">Glaciecola petra</name>
    <dbReference type="NCBI Taxonomy" id="3075602"/>
    <lineage>
        <taxon>Bacteria</taxon>
        <taxon>Pseudomonadati</taxon>
        <taxon>Pseudomonadota</taxon>
        <taxon>Gammaproteobacteria</taxon>
        <taxon>Alteromonadales</taxon>
        <taxon>Alteromonadaceae</taxon>
        <taxon>Glaciecola</taxon>
    </lineage>
</organism>
<protein>
    <submittedName>
        <fullName evidence="2">Lysophospholipid acyltransferase family protein</fullName>
        <ecNumber evidence="2">2.3.1.-</ecNumber>
    </submittedName>
</protein>
<name>A0ABU2ZR50_9ALTE</name>
<keyword evidence="3" id="KW-1185">Reference proteome</keyword>
<dbReference type="CDD" id="cd07986">
    <property type="entry name" value="LPLAT_ACT14924-like"/>
    <property type="match status" value="1"/>
</dbReference>
<evidence type="ECO:0000313" key="3">
    <source>
        <dbReference type="Proteomes" id="UP001253545"/>
    </source>
</evidence>
<gene>
    <name evidence="2" type="ORF">RM552_09670</name>
</gene>
<proteinExistence type="predicted"/>
<feature type="domain" description="Phospholipid/glycerol acyltransferase" evidence="1">
    <location>
        <begin position="91"/>
        <end position="215"/>
    </location>
</feature>
<dbReference type="EC" id="2.3.1.-" evidence="2"/>
<dbReference type="EMBL" id="JAVRHX010000002">
    <property type="protein sequence ID" value="MDT0595110.1"/>
    <property type="molecule type" value="Genomic_DNA"/>
</dbReference>
<accession>A0ABU2ZR50</accession>
<dbReference type="InterPro" id="IPR002123">
    <property type="entry name" value="Plipid/glycerol_acylTrfase"/>
</dbReference>